<dbReference type="InterPro" id="IPR020612">
    <property type="entry name" value="Methylthiotransferase_CS"/>
</dbReference>
<dbReference type="Gene3D" id="3.40.50.12160">
    <property type="entry name" value="Methylthiotransferase, N-terminal domain"/>
    <property type="match status" value="1"/>
</dbReference>
<dbReference type="SFLD" id="SFLDS00029">
    <property type="entry name" value="Radical_SAM"/>
    <property type="match status" value="1"/>
</dbReference>
<evidence type="ECO:0000256" key="5">
    <source>
        <dbReference type="ARBA" id="ARBA00022490"/>
    </source>
</evidence>
<dbReference type="NCBIfam" id="TIGR00089">
    <property type="entry name" value="MiaB/RimO family radical SAM methylthiotransferase"/>
    <property type="match status" value="1"/>
</dbReference>
<accession>A0A1I3CTF3</accession>
<keyword evidence="7" id="KW-0949">S-adenosyl-L-methionine</keyword>
<evidence type="ECO:0000256" key="10">
    <source>
        <dbReference type="ARBA" id="ARBA00023004"/>
    </source>
</evidence>
<dbReference type="FunFam" id="3.40.50.12160:FF:000004">
    <property type="entry name" value="Threonylcarbamoyladenosine tRNA methylthiotransferase MtaB"/>
    <property type="match status" value="1"/>
</dbReference>
<dbReference type="RefSeq" id="WP_075442420.1">
    <property type="nucleotide sequence ID" value="NZ_FOQK01000004.1"/>
</dbReference>
<dbReference type="InterPro" id="IPR006467">
    <property type="entry name" value="MiaB-like_bact"/>
</dbReference>
<evidence type="ECO:0000256" key="6">
    <source>
        <dbReference type="ARBA" id="ARBA00022679"/>
    </source>
</evidence>
<dbReference type="EMBL" id="FOQK01000004">
    <property type="protein sequence ID" value="SFH77780.1"/>
    <property type="molecule type" value="Genomic_DNA"/>
</dbReference>
<dbReference type="Gene3D" id="3.80.30.20">
    <property type="entry name" value="tm_1862 like domain"/>
    <property type="match status" value="1"/>
</dbReference>
<dbReference type="EC" id="2.8.4.5" evidence="3"/>
<comment type="catalytic activity">
    <reaction evidence="13">
        <text>N(6)-L-threonylcarbamoyladenosine(37) in tRNA + (sulfur carrier)-SH + AH2 + 2 S-adenosyl-L-methionine = 2-methylsulfanyl-N(6)-L-threonylcarbamoyladenosine(37) in tRNA + (sulfur carrier)-H + 5'-deoxyadenosine + L-methionine + A + S-adenosyl-L-homocysteine + 2 H(+)</text>
        <dbReference type="Rhea" id="RHEA:37075"/>
        <dbReference type="Rhea" id="RHEA-COMP:10163"/>
        <dbReference type="Rhea" id="RHEA-COMP:11092"/>
        <dbReference type="Rhea" id="RHEA-COMP:14737"/>
        <dbReference type="Rhea" id="RHEA-COMP:14739"/>
        <dbReference type="ChEBI" id="CHEBI:13193"/>
        <dbReference type="ChEBI" id="CHEBI:15378"/>
        <dbReference type="ChEBI" id="CHEBI:17319"/>
        <dbReference type="ChEBI" id="CHEBI:17499"/>
        <dbReference type="ChEBI" id="CHEBI:29917"/>
        <dbReference type="ChEBI" id="CHEBI:57844"/>
        <dbReference type="ChEBI" id="CHEBI:57856"/>
        <dbReference type="ChEBI" id="CHEBI:59789"/>
        <dbReference type="ChEBI" id="CHEBI:64428"/>
        <dbReference type="ChEBI" id="CHEBI:74418"/>
        <dbReference type="ChEBI" id="CHEBI:74420"/>
        <dbReference type="EC" id="2.8.4.5"/>
    </reaction>
</comment>
<dbReference type="InterPro" id="IPR023404">
    <property type="entry name" value="rSAM_horseshoe"/>
</dbReference>
<dbReference type="PROSITE" id="PS51449">
    <property type="entry name" value="MTTASE_N"/>
    <property type="match status" value="1"/>
</dbReference>
<evidence type="ECO:0000259" key="17">
    <source>
        <dbReference type="PROSITE" id="PS51918"/>
    </source>
</evidence>
<comment type="function">
    <text evidence="2">Catalyzes the methylthiolation of N6-threonylcarbamoyladenosine (t(6)A), leading to the formation of 2-methylthio-N6-threonylcarbamoyladenosine (ms(2)t(6)A) at position 37 in tRNAs that read codons beginning with adenine.</text>
</comment>
<dbReference type="SFLD" id="SFLDF00295">
    <property type="entry name" value="threonylcarbamoyladenosine_tRN"/>
    <property type="match status" value="1"/>
</dbReference>
<dbReference type="OrthoDB" id="9805215at2"/>
<dbReference type="InterPro" id="IPR034557">
    <property type="entry name" value="ThrcA_tRNA_MEthiotransferase"/>
</dbReference>
<evidence type="ECO:0000256" key="13">
    <source>
        <dbReference type="ARBA" id="ARBA00051661"/>
    </source>
</evidence>
<evidence type="ECO:0000256" key="8">
    <source>
        <dbReference type="ARBA" id="ARBA00022694"/>
    </source>
</evidence>
<evidence type="ECO:0000256" key="2">
    <source>
        <dbReference type="ARBA" id="ARBA00002399"/>
    </source>
</evidence>
<organism evidence="18 19">
    <name type="scientific">Selenomonas ruminantium</name>
    <dbReference type="NCBI Taxonomy" id="971"/>
    <lineage>
        <taxon>Bacteria</taxon>
        <taxon>Bacillati</taxon>
        <taxon>Bacillota</taxon>
        <taxon>Negativicutes</taxon>
        <taxon>Selenomonadales</taxon>
        <taxon>Selenomonadaceae</taxon>
        <taxon>Selenomonas</taxon>
    </lineage>
</organism>
<dbReference type="InterPro" id="IPR006638">
    <property type="entry name" value="Elp3/MiaA/NifB-like_rSAM"/>
</dbReference>
<evidence type="ECO:0000256" key="12">
    <source>
        <dbReference type="ARBA" id="ARBA00031213"/>
    </source>
</evidence>
<evidence type="ECO:0000256" key="14">
    <source>
        <dbReference type="ARBA" id="ARBA00061574"/>
    </source>
</evidence>
<dbReference type="InterPro" id="IPR005839">
    <property type="entry name" value="Methylthiotransferase"/>
</dbReference>
<evidence type="ECO:0000256" key="7">
    <source>
        <dbReference type="ARBA" id="ARBA00022691"/>
    </source>
</evidence>
<gene>
    <name evidence="18" type="ORF">SAMN04487861_104125</name>
</gene>
<dbReference type="Pfam" id="PF04055">
    <property type="entry name" value="Radical_SAM"/>
    <property type="match status" value="1"/>
</dbReference>
<sequence length="434" mass="49122">MPKVALTTLGCKVNQFETETMEGLFKQKGYEIVPFEETADFYVINTCSVTSLGDRKSRQIIRRAQRQNEQAIIAVCGCYSQVHPEEIKAIEGVRVVLGTKERSQIVELVEQAAREDGIIDEVGNIMEARDFEDIPLYDMPQRTRAFLKIEDGCQNFCSYCIIPYARGPVKSRHLDKIHAEAKKLVAAGFKEIVLTGIHLGAYGRDLAGEVTLADACREVLKVEGLKRLRLGSLESIELSPDLFELIRSDERFCAHLHLPLQAGSDSVLKDMNRHYDTAEFARLIEHVEREVPGVAVSTDIIVGFPGETEEQFQQGLAFVAAMNFSRMHVFPYSRRSGTPAAERKDQIPDPVKKERAHRMQELAVRKTQEFHQQFLGKTLRVLFETDTDGITDGLTDNYIRVYTDDAVVCGDLYEVELERLYRDGVWGKVTEKVK</sequence>
<evidence type="ECO:0000256" key="11">
    <source>
        <dbReference type="ARBA" id="ARBA00023014"/>
    </source>
</evidence>
<dbReference type="PANTHER" id="PTHR11918:SF45">
    <property type="entry name" value="THREONYLCARBAMOYLADENOSINE TRNA METHYLTHIOTRANSFERASE"/>
    <property type="match status" value="1"/>
</dbReference>
<dbReference type="GO" id="GO:0046872">
    <property type="term" value="F:metal ion binding"/>
    <property type="evidence" value="ECO:0007669"/>
    <property type="project" value="UniProtKB-KW"/>
</dbReference>
<dbReference type="PANTHER" id="PTHR11918">
    <property type="entry name" value="RADICAL SAM PROTEINS"/>
    <property type="match status" value="1"/>
</dbReference>
<dbReference type="SFLD" id="SFLDG01061">
    <property type="entry name" value="methylthiotransferase"/>
    <property type="match status" value="1"/>
</dbReference>
<dbReference type="Pfam" id="PF00919">
    <property type="entry name" value="UPF0004"/>
    <property type="match status" value="1"/>
</dbReference>
<dbReference type="Proteomes" id="UP000183639">
    <property type="component" value="Unassembled WGS sequence"/>
</dbReference>
<evidence type="ECO:0000256" key="9">
    <source>
        <dbReference type="ARBA" id="ARBA00022723"/>
    </source>
</evidence>
<keyword evidence="10" id="KW-0408">Iron</keyword>
<dbReference type="NCBIfam" id="TIGR01579">
    <property type="entry name" value="MiaB-like-C"/>
    <property type="match status" value="1"/>
</dbReference>
<evidence type="ECO:0000259" key="16">
    <source>
        <dbReference type="PROSITE" id="PS51449"/>
    </source>
</evidence>
<reference evidence="18 19" key="1">
    <citation type="submission" date="2016-10" db="EMBL/GenBank/DDBJ databases">
        <authorList>
            <person name="de Groot N.N."/>
        </authorList>
    </citation>
    <scope>NUCLEOTIDE SEQUENCE [LARGE SCALE GENOMIC DNA]</scope>
    <source>
        <strain evidence="18 19">Z108</strain>
    </source>
</reference>
<proteinExistence type="inferred from homology"/>
<dbReference type="GO" id="GO:0035598">
    <property type="term" value="F:tRNA (N(6)-L-threonylcarbamoyladenosine(37)-C(2))-methylthiotransferase activity"/>
    <property type="evidence" value="ECO:0007669"/>
    <property type="project" value="UniProtKB-EC"/>
</dbReference>
<comment type="cofactor">
    <cofactor evidence="1">
        <name>[4Fe-4S] cluster</name>
        <dbReference type="ChEBI" id="CHEBI:49883"/>
    </cofactor>
</comment>
<dbReference type="SMART" id="SM00729">
    <property type="entry name" value="Elp3"/>
    <property type="match status" value="1"/>
</dbReference>
<protein>
    <recommendedName>
        <fullName evidence="15">Threonylcarbamoyladenosine tRNA methylthiotransferase MtaB</fullName>
        <ecNumber evidence="3">2.8.4.5</ecNumber>
    </recommendedName>
    <alternativeName>
        <fullName evidence="12">tRNA-t(6)A37 methylthiotransferase</fullName>
    </alternativeName>
</protein>
<dbReference type="GO" id="GO:0051539">
    <property type="term" value="F:4 iron, 4 sulfur cluster binding"/>
    <property type="evidence" value="ECO:0007669"/>
    <property type="project" value="UniProtKB-KW"/>
</dbReference>
<dbReference type="InterPro" id="IPR038135">
    <property type="entry name" value="Methylthiotransferase_N_sf"/>
</dbReference>
<evidence type="ECO:0000313" key="18">
    <source>
        <dbReference type="EMBL" id="SFH77780.1"/>
    </source>
</evidence>
<dbReference type="PROSITE" id="PS51918">
    <property type="entry name" value="RADICAL_SAM"/>
    <property type="match status" value="1"/>
</dbReference>
<feature type="domain" description="Radical SAM core" evidence="17">
    <location>
        <begin position="139"/>
        <end position="369"/>
    </location>
</feature>
<keyword evidence="5" id="KW-0963">Cytoplasm</keyword>
<dbReference type="SUPFAM" id="SSF102114">
    <property type="entry name" value="Radical SAM enzymes"/>
    <property type="match status" value="1"/>
</dbReference>
<evidence type="ECO:0000256" key="4">
    <source>
        <dbReference type="ARBA" id="ARBA00022485"/>
    </source>
</evidence>
<keyword evidence="11" id="KW-0411">Iron-sulfur</keyword>
<dbReference type="FunFam" id="3.80.30.20:FF:000001">
    <property type="entry name" value="tRNA-2-methylthio-N(6)-dimethylallyladenosine synthase 2"/>
    <property type="match status" value="1"/>
</dbReference>
<dbReference type="InterPro" id="IPR007197">
    <property type="entry name" value="rSAM"/>
</dbReference>
<dbReference type="InterPro" id="IPR058240">
    <property type="entry name" value="rSAM_sf"/>
</dbReference>
<feature type="domain" description="MTTase N-terminal" evidence="16">
    <location>
        <begin position="2"/>
        <end position="114"/>
    </location>
</feature>
<keyword evidence="8" id="KW-0819">tRNA processing</keyword>
<dbReference type="SFLD" id="SFLDG01082">
    <property type="entry name" value="B12-binding_domain_containing"/>
    <property type="match status" value="1"/>
</dbReference>
<dbReference type="InterPro" id="IPR013848">
    <property type="entry name" value="Methylthiotransferase_N"/>
</dbReference>
<dbReference type="AlphaFoldDB" id="A0A1I3CTF3"/>
<evidence type="ECO:0000256" key="15">
    <source>
        <dbReference type="ARBA" id="ARBA00069898"/>
    </source>
</evidence>
<dbReference type="PROSITE" id="PS01278">
    <property type="entry name" value="MTTASE_RADICAL"/>
    <property type="match status" value="1"/>
</dbReference>
<name>A0A1I3CTF3_SELRU</name>
<evidence type="ECO:0000313" key="19">
    <source>
        <dbReference type="Proteomes" id="UP000183639"/>
    </source>
</evidence>
<keyword evidence="9" id="KW-0479">Metal-binding</keyword>
<comment type="similarity">
    <text evidence="14">Belongs to the methylthiotransferase family. MtaB subfamily.</text>
</comment>
<evidence type="ECO:0000256" key="1">
    <source>
        <dbReference type="ARBA" id="ARBA00001966"/>
    </source>
</evidence>
<keyword evidence="6 18" id="KW-0808">Transferase</keyword>
<keyword evidence="4" id="KW-0004">4Fe-4S</keyword>
<evidence type="ECO:0000256" key="3">
    <source>
        <dbReference type="ARBA" id="ARBA00013273"/>
    </source>
</evidence>